<dbReference type="Gene3D" id="1.20.58.80">
    <property type="entry name" value="Phosphotransferase system, lactose/cellobiose-type IIA subunit"/>
    <property type="match status" value="1"/>
</dbReference>
<evidence type="ECO:0000313" key="10">
    <source>
        <dbReference type="EMBL" id="TCN25082.1"/>
    </source>
</evidence>
<keyword evidence="6" id="KW-0598">Phosphotransferase system</keyword>
<protein>
    <submittedName>
        <fullName evidence="10">PTS system cellobiose-specific IIA component</fullName>
    </submittedName>
</protein>
<keyword evidence="8" id="KW-0479">Metal-binding</keyword>
<dbReference type="GO" id="GO:0009401">
    <property type="term" value="P:phosphoenolpyruvate-dependent sugar phosphotransferase system"/>
    <property type="evidence" value="ECO:0007669"/>
    <property type="project" value="UniProtKB-KW"/>
</dbReference>
<feature type="modified residue" description="Phosphohistidine; by HPr" evidence="9">
    <location>
        <position position="76"/>
    </location>
</feature>
<dbReference type="EMBL" id="SLVV01000006">
    <property type="protein sequence ID" value="TCN25082.1"/>
    <property type="molecule type" value="Genomic_DNA"/>
</dbReference>
<comment type="caution">
    <text evidence="10">The sequence shown here is derived from an EMBL/GenBank/DDBJ whole genome shotgun (WGS) entry which is preliminary data.</text>
</comment>
<dbReference type="InterPro" id="IPR036542">
    <property type="entry name" value="PTS_IIA_lac/cel_sf"/>
</dbReference>
<dbReference type="RefSeq" id="WP_132006517.1">
    <property type="nucleotide sequence ID" value="NZ_JABUHM010000004.1"/>
</dbReference>
<feature type="active site" description="Tele-phosphohistidine intermediate" evidence="7">
    <location>
        <position position="76"/>
    </location>
</feature>
<evidence type="ECO:0000256" key="9">
    <source>
        <dbReference type="PROSITE-ProRule" id="PRU00418"/>
    </source>
</evidence>
<dbReference type="Pfam" id="PF02255">
    <property type="entry name" value="PTS_IIA"/>
    <property type="match status" value="1"/>
</dbReference>
<dbReference type="GO" id="GO:0046872">
    <property type="term" value="F:metal ion binding"/>
    <property type="evidence" value="ECO:0007669"/>
    <property type="project" value="UniProtKB-KW"/>
</dbReference>
<organism evidence="10 11">
    <name type="scientific">Mesobacillus foraminis</name>
    <dbReference type="NCBI Taxonomy" id="279826"/>
    <lineage>
        <taxon>Bacteria</taxon>
        <taxon>Bacillati</taxon>
        <taxon>Bacillota</taxon>
        <taxon>Bacilli</taxon>
        <taxon>Bacillales</taxon>
        <taxon>Bacillaceae</taxon>
        <taxon>Mesobacillus</taxon>
    </lineage>
</organism>
<accession>A0A4R2BFH1</accession>
<dbReference type="PIRSF" id="PIRSF000699">
    <property type="entry name" value="PTS_IILac_III"/>
    <property type="match status" value="1"/>
</dbReference>
<keyword evidence="8" id="KW-0460">Magnesium</keyword>
<comment type="cofactor">
    <cofactor evidence="8">
        <name>Mg(2+)</name>
        <dbReference type="ChEBI" id="CHEBI:18420"/>
    </cofactor>
    <text evidence="8">Binds 1 Mg(2+) ion per trimer.</text>
</comment>
<dbReference type="CDD" id="cd00215">
    <property type="entry name" value="PTS_IIA_lac"/>
    <property type="match status" value="1"/>
</dbReference>
<dbReference type="GO" id="GO:0005737">
    <property type="term" value="C:cytoplasm"/>
    <property type="evidence" value="ECO:0007669"/>
    <property type="project" value="UniProtKB-SubCell"/>
</dbReference>
<evidence type="ECO:0000313" key="11">
    <source>
        <dbReference type="Proteomes" id="UP000295689"/>
    </source>
</evidence>
<dbReference type="PANTHER" id="PTHR34382:SF7">
    <property type="entry name" value="PTS SYSTEM N,N'-DIACETYLCHITOBIOSE-SPECIFIC EIIA COMPONENT"/>
    <property type="match status" value="1"/>
</dbReference>
<keyword evidence="11" id="KW-1185">Reference proteome</keyword>
<gene>
    <name evidence="10" type="ORF">EV146_106286</name>
</gene>
<name>A0A4R2BFH1_9BACI</name>
<keyword evidence="2" id="KW-0813">Transport</keyword>
<evidence type="ECO:0000256" key="6">
    <source>
        <dbReference type="ARBA" id="ARBA00022683"/>
    </source>
</evidence>
<keyword evidence="5" id="KW-0808">Transferase</keyword>
<evidence type="ECO:0000256" key="1">
    <source>
        <dbReference type="ARBA" id="ARBA00004496"/>
    </source>
</evidence>
<dbReference type="SUPFAM" id="SSF46973">
    <property type="entry name" value="Enzyme IIa from lactose specific PTS, IIa-lac"/>
    <property type="match status" value="1"/>
</dbReference>
<dbReference type="FunFam" id="1.20.58.80:FF:000001">
    <property type="entry name" value="PTS system, lactose-specific IIa component"/>
    <property type="match status" value="1"/>
</dbReference>
<sequence length="104" mass="11378">MGDQEQIVFQLILFGGNGRSAALEAVAAAKQGDFNIAREKLQKAADELNEAHKLQSSLIQAEVRGDSSPVSLLMVHAQDHLMNALTIKELAAEFVDLYETLNNR</sequence>
<keyword evidence="4" id="KW-0762">Sugar transport</keyword>
<evidence type="ECO:0000256" key="5">
    <source>
        <dbReference type="ARBA" id="ARBA00022679"/>
    </source>
</evidence>
<dbReference type="Proteomes" id="UP000295689">
    <property type="component" value="Unassembled WGS sequence"/>
</dbReference>
<proteinExistence type="predicted"/>
<keyword evidence="3" id="KW-0963">Cytoplasm</keyword>
<dbReference type="GO" id="GO:0016740">
    <property type="term" value="F:transferase activity"/>
    <property type="evidence" value="ECO:0007669"/>
    <property type="project" value="UniProtKB-KW"/>
</dbReference>
<evidence type="ECO:0000256" key="3">
    <source>
        <dbReference type="ARBA" id="ARBA00022490"/>
    </source>
</evidence>
<dbReference type="PANTHER" id="PTHR34382">
    <property type="entry name" value="PTS SYSTEM N,N'-DIACETYLCHITOBIOSE-SPECIFIC EIIA COMPONENT"/>
    <property type="match status" value="1"/>
</dbReference>
<evidence type="ECO:0000256" key="8">
    <source>
        <dbReference type="PIRSR" id="PIRSR000699-2"/>
    </source>
</evidence>
<reference evidence="10 11" key="1">
    <citation type="journal article" date="2015" name="Stand. Genomic Sci.">
        <title>Genomic Encyclopedia of Bacterial and Archaeal Type Strains, Phase III: the genomes of soil and plant-associated and newly described type strains.</title>
        <authorList>
            <person name="Whitman W.B."/>
            <person name="Woyke T."/>
            <person name="Klenk H.P."/>
            <person name="Zhou Y."/>
            <person name="Lilburn T.G."/>
            <person name="Beck B.J."/>
            <person name="De Vos P."/>
            <person name="Vandamme P."/>
            <person name="Eisen J.A."/>
            <person name="Garrity G."/>
            <person name="Hugenholtz P."/>
            <person name="Kyrpides N.C."/>
        </authorList>
    </citation>
    <scope>NUCLEOTIDE SEQUENCE [LARGE SCALE GENOMIC DNA]</scope>
    <source>
        <strain evidence="10 11">CV53</strain>
    </source>
</reference>
<comment type="subcellular location">
    <subcellularLocation>
        <location evidence="1">Cytoplasm</location>
    </subcellularLocation>
</comment>
<feature type="binding site" evidence="8">
    <location>
        <position position="79"/>
    </location>
    <ligand>
        <name>Mg(2+)</name>
        <dbReference type="ChEBI" id="CHEBI:18420"/>
        <note>ligand shared between all trimeric partners</note>
    </ligand>
</feature>
<dbReference type="InterPro" id="IPR003188">
    <property type="entry name" value="PTS_IIA_lac/cel"/>
</dbReference>
<evidence type="ECO:0000256" key="4">
    <source>
        <dbReference type="ARBA" id="ARBA00022597"/>
    </source>
</evidence>
<evidence type="ECO:0000256" key="2">
    <source>
        <dbReference type="ARBA" id="ARBA00022448"/>
    </source>
</evidence>
<dbReference type="PROSITE" id="PS51095">
    <property type="entry name" value="PTS_EIIA_TYPE_3"/>
    <property type="match status" value="1"/>
</dbReference>
<dbReference type="AlphaFoldDB" id="A0A4R2BFH1"/>
<evidence type="ECO:0000256" key="7">
    <source>
        <dbReference type="PIRSR" id="PIRSR000699-1"/>
    </source>
</evidence>